<gene>
    <name evidence="2" type="ORF">SEA_BILLNYE_217</name>
</gene>
<evidence type="ECO:0000256" key="1">
    <source>
        <dbReference type="SAM" id="Phobius"/>
    </source>
</evidence>
<proteinExistence type="predicted"/>
<accession>A0A2L1IW42</accession>
<name>A0A2L1IW42_9CAUD</name>
<keyword evidence="1" id="KW-0472">Membrane</keyword>
<dbReference type="EMBL" id="MG757153">
    <property type="protein sequence ID" value="AVD99388.1"/>
    <property type="molecule type" value="Genomic_DNA"/>
</dbReference>
<protein>
    <submittedName>
        <fullName evidence="2">Uncharacterized protein</fullName>
    </submittedName>
</protein>
<keyword evidence="1" id="KW-0812">Transmembrane</keyword>
<evidence type="ECO:0000313" key="3">
    <source>
        <dbReference type="Proteomes" id="UP000241925"/>
    </source>
</evidence>
<keyword evidence="1" id="KW-1133">Transmembrane helix</keyword>
<sequence length="32" mass="3829">MFTKWFWFVGILALGWAGFIIWAITRVVLHFT</sequence>
<keyword evidence="3" id="KW-1185">Reference proteome</keyword>
<dbReference type="Proteomes" id="UP000241925">
    <property type="component" value="Segment"/>
</dbReference>
<organism evidence="2 3">
    <name type="scientific">Streptomyces phage BillNye</name>
    <dbReference type="NCBI Taxonomy" id="2079426"/>
    <lineage>
        <taxon>Viruses</taxon>
        <taxon>Duplodnaviria</taxon>
        <taxon>Heunggongvirae</taxon>
        <taxon>Uroviricota</taxon>
        <taxon>Caudoviricetes</taxon>
        <taxon>Stanwilliamsviridae</taxon>
        <taxon>Loccivirinae</taxon>
        <taxon>Wilnyevirus</taxon>
        <taxon>Wilnyevirus billnye</taxon>
    </lineage>
</organism>
<reference evidence="2 3" key="1">
    <citation type="submission" date="2018-01" db="EMBL/GenBank/DDBJ databases">
        <authorList>
            <person name="Grinwald M.F."/>
            <person name="Tasoff P."/>
            <person name="Simpson K.F."/>
            <person name="Vasser A."/>
            <person name="Shaffer C.D."/>
            <person name="Weston-Hafer K.A."/>
            <person name="Russell D.A."/>
            <person name="Pope W.H."/>
            <person name="Jacobs-Sera D."/>
            <person name="Hendrix R.W."/>
            <person name="Hatfull G.F."/>
        </authorList>
    </citation>
    <scope>NUCLEOTIDE SEQUENCE [LARGE SCALE GENOMIC DNA]</scope>
</reference>
<evidence type="ECO:0000313" key="2">
    <source>
        <dbReference type="EMBL" id="AVD99388.1"/>
    </source>
</evidence>
<feature type="transmembrane region" description="Helical" evidence="1">
    <location>
        <begin position="6"/>
        <end position="29"/>
    </location>
</feature>